<dbReference type="EMBL" id="VSSQ01007743">
    <property type="protein sequence ID" value="MPM36843.1"/>
    <property type="molecule type" value="Genomic_DNA"/>
</dbReference>
<sequence length="622" mass="66396">MQHQEARDLRVGHAGLAREILVDLADAVGDQGDHLFLGGQIDVAAIRHALALGPVAHGFVVDVDERADLIALVAKAHSLFDLREELELVLDIVRCKHGAGVGLADVLGAVDDAQVAIGVQHPRIAGVEVAVGIDHFGGGVGALVVFLQHRHALDQHFAVVCDLQFNAGRGAAHAVELDGAVTLNADIGAGFGLAVELLQVDADGAEKTEQIRANGRTGGVGHANFRQAHHIAQRAVDQDVAQLVLQPIHCAHGLAVENVGAHAARQFHAFFEQPALGLCRVFHADRHRGEHAFEHARRCEIVGGADLAQVDVDRGGRFGTVDGEACGQPLREREQMVAHPCRWQVGDDVVFGVELIHLDRALGRSGKAGVRLAHALGCAGGARGVQNHRDVGRLDAFDQLFPCAGMLLVPLHAFLHQIFGADEAGRIVLAQAARVVIDDVADRRHGLAHFKQLVDLFLVFGEGEGDFRILHHEGHFAGDGVLVQRNRHAANALHGHEAQIQVRTVVADEREVLAALESQCQQPAGHLAHVACGLAPAPGLPDAILFLAQGWCVRSFGGVSQQQMGERCLHSCTYPVGEQMGLLQIAMSVSIKMLRMVEKTLTSMCLAADNFRVSPHGCNPAV</sequence>
<evidence type="ECO:0008006" key="2">
    <source>
        <dbReference type="Google" id="ProtNLM"/>
    </source>
</evidence>
<reference evidence="1" key="1">
    <citation type="submission" date="2019-08" db="EMBL/GenBank/DDBJ databases">
        <authorList>
            <person name="Kucharzyk K."/>
            <person name="Murdoch R.W."/>
            <person name="Higgins S."/>
            <person name="Loffler F."/>
        </authorList>
    </citation>
    <scope>NUCLEOTIDE SEQUENCE</scope>
</reference>
<organism evidence="1">
    <name type="scientific">bioreactor metagenome</name>
    <dbReference type="NCBI Taxonomy" id="1076179"/>
    <lineage>
        <taxon>unclassified sequences</taxon>
        <taxon>metagenomes</taxon>
        <taxon>ecological metagenomes</taxon>
    </lineage>
</organism>
<name>A0A644ZDR0_9ZZZZ</name>
<protein>
    <recommendedName>
        <fullName evidence="2">NAD-specific glutamate dehydrogenase</fullName>
    </recommendedName>
</protein>
<evidence type="ECO:0000313" key="1">
    <source>
        <dbReference type="EMBL" id="MPM36843.1"/>
    </source>
</evidence>
<gene>
    <name evidence="1" type="ORF">SDC9_83447</name>
</gene>
<proteinExistence type="predicted"/>
<comment type="caution">
    <text evidence="1">The sequence shown here is derived from an EMBL/GenBank/DDBJ whole genome shotgun (WGS) entry which is preliminary data.</text>
</comment>
<dbReference type="AlphaFoldDB" id="A0A644ZDR0"/>
<accession>A0A644ZDR0</accession>